<dbReference type="PANTHER" id="PTHR37937:SF1">
    <property type="entry name" value="CONJUGATIVE TRANSFER: DNA TRANSPORT"/>
    <property type="match status" value="1"/>
</dbReference>
<evidence type="ECO:0000256" key="1">
    <source>
        <dbReference type="ARBA" id="ARBA00004651"/>
    </source>
</evidence>
<dbReference type="Pfam" id="PF12696">
    <property type="entry name" value="TraG-D_C"/>
    <property type="match status" value="1"/>
</dbReference>
<evidence type="ECO:0000259" key="8">
    <source>
        <dbReference type="Pfam" id="PF12696"/>
    </source>
</evidence>
<evidence type="ECO:0000256" key="2">
    <source>
        <dbReference type="ARBA" id="ARBA00008806"/>
    </source>
</evidence>
<dbReference type="Gene3D" id="3.40.50.300">
    <property type="entry name" value="P-loop containing nucleotide triphosphate hydrolases"/>
    <property type="match status" value="1"/>
</dbReference>
<sequence>MRLINDKKPDNKLKVLLEKGNKIEIGDMMWFKGKNKYHSGKIEGEDLPENVKDMVNLPLLLLGTVLGLFANLTVNYLINFFAAFLKALSVSEEGLMSIEFDHGFHMGYLKPFTSGTQYFMISIVVCIAITFLVYNKLDHESDRNLVYGQKGDSRFATVKEIQNEYHEIPEKKVRFEGMGGVPISHYKDKYYIDRDTVNTVVLGASRSGKGETFVVPTIDNLSRAKEQSNMVVNDPKGELFSASKETLEKRGYRVLVLNIDDPLQSMSFNPLQLVIDSWANKDYHEASKRANTLTSMLFASGMGTENEFFYKSAKNAVNAIILTIVEHCFDNNCIEKITMYNVAQMLNELGSLFYTDPKNPNKEKNALDEYFNTLPQGNQAKIQYGSTSFAGDKAKGSILSTASQGIEMFTSDLFGKLTSKMSIDLKEIGFPKSLQFKLNTEMVGKRVKISFLRKTDGKTKIINEYRVKVKALGLCVLNFDESLRDGDFLEIRYETEKEKFRAWYSLEFPKRDSEDHDTTVITKKFKSGKRFLDLEINSVVLKYTDQPTAVFMVIPDYDPSNHVIGSIFISQLYTELATNCKETPSKKCFRRVHFLLDEFGNMPAIDNMDGIMTVCLGRNILFDLVIQSYSQLESRYDKGAKIIKENCQNHILIMSNDDETIEEISKKCGNKTIIGKSASSKRMDTDSSVTSSADQERIITFERASQLIEGEQVILRNLHRQDKNRKKIRPFPIFNTKATNMPYRYQFLNDDFDTRKDINEIDIACDHINLSLADNQIPFASFIRDLKTRMEYSITNEILISEDDYEEYRSLPNSQQTLDEEKLIGLVKKSNFEKKSEVELSEDDFKLTTYLLDCQKHTKKLHDLMYEKDRFADDKSLDLVLKTLNERYFSSELVQEFQKGRVTAQNIKQSKKQLAGIINVLGQVYIYAENNIFKTHIIAVKNALTKLSKAI</sequence>
<dbReference type="AlphaFoldDB" id="A0A286Q5M5"/>
<dbReference type="SUPFAM" id="SSF52540">
    <property type="entry name" value="P-loop containing nucleoside triphosphate hydrolases"/>
    <property type="match status" value="1"/>
</dbReference>
<reference evidence="9" key="1">
    <citation type="journal article" date="2017" name="Front. Microbiol.">
        <title>Identification of Novel Conjugative Plasmids with Multiple Copies of fosB that Confer High-Level Fosfomycin Resistance to Vancomycin-Resistant Enterococci.</title>
        <authorList>
            <person name="Sun L."/>
            <person name="Zhang P."/>
            <person name="Qu T."/>
            <person name="Chen Y."/>
            <person name="Hua X."/>
            <person name="Shi K."/>
            <person name="Yu Y."/>
        </authorList>
    </citation>
    <scope>NUCLEOTIDE SEQUENCE</scope>
    <source>
        <strain evidence="9">19081</strain>
        <plasmid evidence="9">pEA19081</plasmid>
    </source>
</reference>
<dbReference type="InterPro" id="IPR027417">
    <property type="entry name" value="P-loop_NTPase"/>
</dbReference>
<organism evidence="9">
    <name type="scientific">Enterococcus avium</name>
    <name type="common">Streptococcus avium</name>
    <dbReference type="NCBI Taxonomy" id="33945"/>
    <lineage>
        <taxon>Bacteria</taxon>
        <taxon>Bacillati</taxon>
        <taxon>Bacillota</taxon>
        <taxon>Bacilli</taxon>
        <taxon>Lactobacillales</taxon>
        <taxon>Enterococcaceae</taxon>
        <taxon>Enterococcus</taxon>
    </lineage>
</organism>
<evidence type="ECO:0000256" key="7">
    <source>
        <dbReference type="SAM" id="Phobius"/>
    </source>
</evidence>
<evidence type="ECO:0000256" key="3">
    <source>
        <dbReference type="ARBA" id="ARBA00022475"/>
    </source>
</evidence>
<name>A0A286Q5M5_ENTAV</name>
<feature type="domain" description="TraD/TraG TraM recognition site" evidence="8">
    <location>
        <begin position="591"/>
        <end position="702"/>
    </location>
</feature>
<evidence type="ECO:0000256" key="5">
    <source>
        <dbReference type="ARBA" id="ARBA00022989"/>
    </source>
</evidence>
<feature type="transmembrane region" description="Helical" evidence="7">
    <location>
        <begin position="116"/>
        <end position="134"/>
    </location>
</feature>
<protein>
    <submittedName>
        <fullName evidence="9">Conjugation protein, TraG/TraD family</fullName>
    </submittedName>
</protein>
<dbReference type="InterPro" id="IPR032689">
    <property type="entry name" value="TraG-D_C"/>
</dbReference>
<keyword evidence="9" id="KW-0614">Plasmid</keyword>
<dbReference type="InterPro" id="IPR003688">
    <property type="entry name" value="TraG/VirD4"/>
</dbReference>
<comment type="subcellular location">
    <subcellularLocation>
        <location evidence="1">Cell membrane</location>
        <topology evidence="1">Multi-pass membrane protein</topology>
    </subcellularLocation>
</comment>
<dbReference type="RefSeq" id="WP_010724458.1">
    <property type="nucleotide sequence ID" value="NZ_KX976485.1"/>
</dbReference>
<dbReference type="EMBL" id="KX976485">
    <property type="protein sequence ID" value="APB62557.1"/>
    <property type="molecule type" value="Genomic_DNA"/>
</dbReference>
<evidence type="ECO:0000256" key="4">
    <source>
        <dbReference type="ARBA" id="ARBA00022692"/>
    </source>
</evidence>
<dbReference type="PANTHER" id="PTHR37937">
    <property type="entry name" value="CONJUGATIVE TRANSFER: DNA TRANSPORT"/>
    <property type="match status" value="1"/>
</dbReference>
<geneLocation type="plasmid" evidence="9">
    <name>pEA19081</name>
</geneLocation>
<dbReference type="Pfam" id="PF02534">
    <property type="entry name" value="T4SS-DNA_transf"/>
    <property type="match status" value="1"/>
</dbReference>
<accession>A0A286Q5M5</accession>
<evidence type="ECO:0000313" key="9">
    <source>
        <dbReference type="EMBL" id="APB62557.1"/>
    </source>
</evidence>
<feature type="transmembrane region" description="Helical" evidence="7">
    <location>
        <begin position="59"/>
        <end position="85"/>
    </location>
</feature>
<proteinExistence type="inferred from homology"/>
<keyword evidence="6 7" id="KW-0472">Membrane</keyword>
<keyword evidence="4 7" id="KW-0812">Transmembrane</keyword>
<gene>
    <name evidence="9" type="ORF">pEA19081_p61</name>
</gene>
<comment type="similarity">
    <text evidence="2">Belongs to the VirD4/TraG family.</text>
</comment>
<dbReference type="GO" id="GO:0005886">
    <property type="term" value="C:plasma membrane"/>
    <property type="evidence" value="ECO:0007669"/>
    <property type="project" value="UniProtKB-SubCell"/>
</dbReference>
<keyword evidence="3" id="KW-1003">Cell membrane</keyword>
<dbReference type="InterPro" id="IPR051539">
    <property type="entry name" value="T4SS-coupling_protein"/>
</dbReference>
<dbReference type="NCBIfam" id="NF045973">
    <property type="entry name" value="conju_CD1115"/>
    <property type="match status" value="1"/>
</dbReference>
<keyword evidence="5 7" id="KW-1133">Transmembrane helix</keyword>
<evidence type="ECO:0000256" key="6">
    <source>
        <dbReference type="ARBA" id="ARBA00023136"/>
    </source>
</evidence>
<dbReference type="CDD" id="cd01127">
    <property type="entry name" value="TrwB_TraG_TraD_VirD4"/>
    <property type="match status" value="2"/>
</dbReference>